<keyword evidence="3" id="KW-1185">Reference proteome</keyword>
<reference evidence="2 3" key="1">
    <citation type="submission" date="2018-02" db="EMBL/GenBank/DDBJ databases">
        <authorList>
            <person name="Skraban J."/>
            <person name="Trcek J."/>
        </authorList>
    </citation>
    <scope>NUCLEOTIDE SEQUENCE [LARGE SCALE GENOMIC DNA]</scope>
    <source>
        <strain evidence="2 3">AV446</strain>
    </source>
</reference>
<dbReference type="RefSeq" id="WP_110559177.1">
    <property type="nucleotide sequence ID" value="NZ_PRCW01000004.1"/>
</dbReference>
<evidence type="ECO:0008006" key="4">
    <source>
        <dbReference type="Google" id="ProtNLM"/>
    </source>
</evidence>
<proteinExistence type="predicted"/>
<evidence type="ECO:0000313" key="3">
    <source>
        <dbReference type="Proteomes" id="UP000248116"/>
    </source>
</evidence>
<dbReference type="EMBL" id="PRCW01000004">
    <property type="protein sequence ID" value="PYD49262.1"/>
    <property type="molecule type" value="Genomic_DNA"/>
</dbReference>
<evidence type="ECO:0000313" key="2">
    <source>
        <dbReference type="EMBL" id="PYD49262.1"/>
    </source>
</evidence>
<comment type="caution">
    <text evidence="2">The sequence shown here is derived from an EMBL/GenBank/DDBJ whole genome shotgun (WGS) entry which is preliminary data.</text>
</comment>
<protein>
    <recommendedName>
        <fullName evidence="4">DUF3987 domain-containing protein</fullName>
    </recommendedName>
</protein>
<organism evidence="2 3">
    <name type="scientific">Novacetimonas pomaceti</name>
    <dbReference type="NCBI Taxonomy" id="2021998"/>
    <lineage>
        <taxon>Bacteria</taxon>
        <taxon>Pseudomonadati</taxon>
        <taxon>Pseudomonadota</taxon>
        <taxon>Alphaproteobacteria</taxon>
        <taxon>Acetobacterales</taxon>
        <taxon>Acetobacteraceae</taxon>
        <taxon>Novacetimonas</taxon>
    </lineage>
</organism>
<keyword evidence="1" id="KW-0175">Coiled coil</keyword>
<dbReference type="Proteomes" id="UP000248116">
    <property type="component" value="Unassembled WGS sequence"/>
</dbReference>
<feature type="coiled-coil region" evidence="1">
    <location>
        <begin position="316"/>
        <end position="343"/>
    </location>
</feature>
<name>A0ABX5P644_9PROT</name>
<sequence>MVHFEEMQPFSTEFPVKLPDNKAAFPSEVLIWLRGMRNSKVLTSASEHELDGENVYLIASSGEELRMRELKREDNWVAVGFQHDIPDNQGRVWRTEAVLRRDEDDFDQALIRFRTQCLAKQPGAFLETPKKPYLVKTLLRKHWGGADSEIEVCDEPLWLEDNDDDLALAILILCGKATRWLPVIYVSATGNDEWVLTQDEITKLAYDLGGVAHVVVEPSKDFSIRLKDASDGRNVYNGALGIAMPQRHGFIRRFFLGRQFEEVTDIVEAVRGTAIRLRGFMPSVGWDWTDLQEHALRHHRTALRGAISQGDADQLFDDFTKQLSDLQEENRRLTEQLNSQAVSDITKEEDDPGILRSIGKEIYPGEVTDRIRLAAQTALSVAEANGIDGRTIAVWTRIVERVRRSPALDELVADLVRATKDPKRTADELTSLLKQHGYHSKSENRHIRLQPNEGYVGLKNITLSKTPSDNRGLTNQRKQIERILGIGKLP</sequence>
<gene>
    <name evidence="2" type="ORF">C3920_00570</name>
</gene>
<evidence type="ECO:0000256" key="1">
    <source>
        <dbReference type="SAM" id="Coils"/>
    </source>
</evidence>
<accession>A0ABX5P644</accession>